<name>A0A1I5D6N7_9HYPH</name>
<protein>
    <submittedName>
        <fullName evidence="3">Transcriptional regulator, XRE family with cupin sensor</fullName>
    </submittedName>
</protein>
<dbReference type="PROSITE" id="PS50943">
    <property type="entry name" value="HTH_CROC1"/>
    <property type="match status" value="1"/>
</dbReference>
<organism evidence="3 4">
    <name type="scientific">Cohaesibacter marisflavi</name>
    <dbReference type="NCBI Taxonomy" id="655353"/>
    <lineage>
        <taxon>Bacteria</taxon>
        <taxon>Pseudomonadati</taxon>
        <taxon>Pseudomonadota</taxon>
        <taxon>Alphaproteobacteria</taxon>
        <taxon>Hyphomicrobiales</taxon>
        <taxon>Cohaesibacteraceae</taxon>
    </lineage>
</organism>
<evidence type="ECO:0000313" key="3">
    <source>
        <dbReference type="EMBL" id="SFN94870.1"/>
    </source>
</evidence>
<dbReference type="InterPro" id="IPR013096">
    <property type="entry name" value="Cupin_2"/>
</dbReference>
<sequence length="222" mass="24101">MSRHKGDRTVSVDQDMSFVKPEERQSSVSQIISDLRKKNGWTLAEMSKRTGVSISSLSKIENGQSQPAYSVLTRLASGLDVDFAELVGAEAPKQRCVGAARTISRAGEGKKLSNDMGLYELLSTELAAKLLQPMVIEVNPRVSGHPAPQSAHSGEEFVYVLEGDVIFEMDPYAPTLMSTGDSVYFDAAQTHSFYAVGPKTGRILSICSADTVDLLTKNLDKK</sequence>
<dbReference type="EMBL" id="FOVR01000002">
    <property type="protein sequence ID" value="SFN94870.1"/>
    <property type="molecule type" value="Genomic_DNA"/>
</dbReference>
<evidence type="ECO:0000256" key="1">
    <source>
        <dbReference type="ARBA" id="ARBA00023125"/>
    </source>
</evidence>
<dbReference type="PANTHER" id="PTHR46797">
    <property type="entry name" value="HTH-TYPE TRANSCRIPTIONAL REGULATOR"/>
    <property type="match status" value="1"/>
</dbReference>
<dbReference type="CDD" id="cd00093">
    <property type="entry name" value="HTH_XRE"/>
    <property type="match status" value="1"/>
</dbReference>
<dbReference type="CDD" id="cd02209">
    <property type="entry name" value="cupin_XRE_C"/>
    <property type="match status" value="1"/>
</dbReference>
<proteinExistence type="predicted"/>
<dbReference type="Proteomes" id="UP000199236">
    <property type="component" value="Unassembled WGS sequence"/>
</dbReference>
<dbReference type="Pfam" id="PF07883">
    <property type="entry name" value="Cupin_2"/>
    <property type="match status" value="1"/>
</dbReference>
<dbReference type="SMART" id="SM00530">
    <property type="entry name" value="HTH_XRE"/>
    <property type="match status" value="1"/>
</dbReference>
<keyword evidence="4" id="KW-1185">Reference proteome</keyword>
<dbReference type="GO" id="GO:0003700">
    <property type="term" value="F:DNA-binding transcription factor activity"/>
    <property type="evidence" value="ECO:0007669"/>
    <property type="project" value="TreeGrafter"/>
</dbReference>
<dbReference type="Gene3D" id="1.10.260.40">
    <property type="entry name" value="lambda repressor-like DNA-binding domains"/>
    <property type="match status" value="1"/>
</dbReference>
<dbReference type="SUPFAM" id="SSF47413">
    <property type="entry name" value="lambda repressor-like DNA-binding domains"/>
    <property type="match status" value="1"/>
</dbReference>
<evidence type="ECO:0000313" key="4">
    <source>
        <dbReference type="Proteomes" id="UP000199236"/>
    </source>
</evidence>
<dbReference type="InterPro" id="IPR010982">
    <property type="entry name" value="Lambda_DNA-bd_dom_sf"/>
</dbReference>
<dbReference type="PANTHER" id="PTHR46797:SF20">
    <property type="entry name" value="BLR4304 PROTEIN"/>
    <property type="match status" value="1"/>
</dbReference>
<dbReference type="SUPFAM" id="SSF51182">
    <property type="entry name" value="RmlC-like cupins"/>
    <property type="match status" value="1"/>
</dbReference>
<dbReference type="InterPro" id="IPR050807">
    <property type="entry name" value="TransReg_Diox_bact_type"/>
</dbReference>
<feature type="domain" description="HTH cro/C1-type" evidence="2">
    <location>
        <begin position="32"/>
        <end position="86"/>
    </location>
</feature>
<dbReference type="InterPro" id="IPR011051">
    <property type="entry name" value="RmlC_Cupin_sf"/>
</dbReference>
<keyword evidence="1" id="KW-0238">DNA-binding</keyword>
<dbReference type="STRING" id="655353.SAMN04488056_102496"/>
<accession>A0A1I5D6N7</accession>
<dbReference type="InterPro" id="IPR001387">
    <property type="entry name" value="Cro/C1-type_HTH"/>
</dbReference>
<dbReference type="GO" id="GO:0005829">
    <property type="term" value="C:cytosol"/>
    <property type="evidence" value="ECO:0007669"/>
    <property type="project" value="TreeGrafter"/>
</dbReference>
<gene>
    <name evidence="3" type="ORF">SAMN04488056_102496</name>
</gene>
<dbReference type="Gene3D" id="2.60.120.10">
    <property type="entry name" value="Jelly Rolls"/>
    <property type="match status" value="1"/>
</dbReference>
<reference evidence="3 4" key="1">
    <citation type="submission" date="2016-10" db="EMBL/GenBank/DDBJ databases">
        <authorList>
            <person name="de Groot N.N."/>
        </authorList>
    </citation>
    <scope>NUCLEOTIDE SEQUENCE [LARGE SCALE GENOMIC DNA]</scope>
    <source>
        <strain evidence="3 4">CGMCC 1.9157</strain>
    </source>
</reference>
<dbReference type="InterPro" id="IPR014710">
    <property type="entry name" value="RmlC-like_jellyroll"/>
</dbReference>
<evidence type="ECO:0000259" key="2">
    <source>
        <dbReference type="PROSITE" id="PS50943"/>
    </source>
</evidence>
<dbReference type="Pfam" id="PF01381">
    <property type="entry name" value="HTH_3"/>
    <property type="match status" value="1"/>
</dbReference>
<dbReference type="RefSeq" id="WP_244544606.1">
    <property type="nucleotide sequence ID" value="NZ_FOVR01000002.1"/>
</dbReference>
<dbReference type="GO" id="GO:0003677">
    <property type="term" value="F:DNA binding"/>
    <property type="evidence" value="ECO:0007669"/>
    <property type="project" value="UniProtKB-KW"/>
</dbReference>
<dbReference type="AlphaFoldDB" id="A0A1I5D6N7"/>